<dbReference type="RefSeq" id="WP_113852999.1">
    <property type="nucleotide sequence ID" value="NZ_PDCH01000003.1"/>
</dbReference>
<organism evidence="5 6">
    <name type="scientific">Bifidobacterium xylocopae</name>
    <dbReference type="NCBI Taxonomy" id="2493119"/>
    <lineage>
        <taxon>Bacteria</taxon>
        <taxon>Bacillati</taxon>
        <taxon>Actinomycetota</taxon>
        <taxon>Actinomycetes</taxon>
        <taxon>Bifidobacteriales</taxon>
        <taxon>Bifidobacteriaceae</taxon>
        <taxon>Bifidobacterium</taxon>
    </lineage>
</organism>
<feature type="region of interest" description="Disordered" evidence="3">
    <location>
        <begin position="1"/>
        <end position="22"/>
    </location>
</feature>
<dbReference type="EMBL" id="PDCH01000003">
    <property type="protein sequence ID" value="RBP99596.1"/>
    <property type="molecule type" value="Genomic_DNA"/>
</dbReference>
<comment type="similarity">
    <text evidence="1">Belongs to the AB hydrolase superfamily. AB hydrolase 2 family.</text>
</comment>
<name>A0A366KCY3_9BIFI</name>
<dbReference type="GO" id="GO:0016787">
    <property type="term" value="F:hydrolase activity"/>
    <property type="evidence" value="ECO:0007669"/>
    <property type="project" value="UniProtKB-KW"/>
</dbReference>
<accession>A0A366KCY3</accession>
<evidence type="ECO:0000256" key="2">
    <source>
        <dbReference type="ARBA" id="ARBA00022801"/>
    </source>
</evidence>
<evidence type="ECO:0000256" key="3">
    <source>
        <dbReference type="SAM" id="MobiDB-lite"/>
    </source>
</evidence>
<dbReference type="Gene3D" id="3.40.50.1820">
    <property type="entry name" value="alpha/beta hydrolase"/>
    <property type="match status" value="1"/>
</dbReference>
<dbReference type="InterPro" id="IPR050565">
    <property type="entry name" value="LYPA1-2/EST-like"/>
</dbReference>
<gene>
    <name evidence="5" type="ORF">CRD59_02330</name>
</gene>
<dbReference type="PANTHER" id="PTHR10655">
    <property type="entry name" value="LYSOPHOSPHOLIPASE-RELATED"/>
    <property type="match status" value="1"/>
</dbReference>
<dbReference type="OrthoDB" id="9780848at2"/>
<protein>
    <submittedName>
        <fullName evidence="5">Esterase</fullName>
    </submittedName>
</protein>
<dbReference type="PANTHER" id="PTHR10655:SF17">
    <property type="entry name" value="LYSOPHOSPHOLIPASE-LIKE PROTEIN 1"/>
    <property type="match status" value="1"/>
</dbReference>
<keyword evidence="2" id="KW-0378">Hydrolase</keyword>
<dbReference type="Proteomes" id="UP000252345">
    <property type="component" value="Unassembled WGS sequence"/>
</dbReference>
<evidence type="ECO:0000313" key="6">
    <source>
        <dbReference type="Proteomes" id="UP000252345"/>
    </source>
</evidence>
<comment type="caution">
    <text evidence="5">The sequence shown here is derived from an EMBL/GenBank/DDBJ whole genome shotgun (WGS) entry which is preliminary data.</text>
</comment>
<dbReference type="InterPro" id="IPR029058">
    <property type="entry name" value="AB_hydrolase_fold"/>
</dbReference>
<dbReference type="AlphaFoldDB" id="A0A366KCY3"/>
<evidence type="ECO:0000259" key="4">
    <source>
        <dbReference type="Pfam" id="PF02230"/>
    </source>
</evidence>
<dbReference type="InterPro" id="IPR003140">
    <property type="entry name" value="PLipase/COase/thioEstase"/>
</dbReference>
<reference evidence="5 6" key="1">
    <citation type="submission" date="2017-10" db="EMBL/GenBank/DDBJ databases">
        <title>Bifidobacterium xylocopum sp. nov. and Bifidobacterium aemilianum sp. nov., from the carpenter bee (Xylocopa violacea) digestive tract.</title>
        <authorList>
            <person name="Alberoni D."/>
            <person name="Baffoni L."/>
            <person name="Di Gioia D."/>
            <person name="Gaggia F."/>
            <person name="Biavati B."/>
        </authorList>
    </citation>
    <scope>NUCLEOTIDE SEQUENCE [LARGE SCALE GENOMIC DNA]</scope>
    <source>
        <strain evidence="5 6">XV2</strain>
    </source>
</reference>
<feature type="domain" description="Phospholipase/carboxylesterase/thioesterase" evidence="4">
    <location>
        <begin position="37"/>
        <end position="234"/>
    </location>
</feature>
<evidence type="ECO:0000313" key="5">
    <source>
        <dbReference type="EMBL" id="RBP99596.1"/>
    </source>
</evidence>
<dbReference type="SUPFAM" id="SSF53474">
    <property type="entry name" value="alpha/beta-Hydrolases"/>
    <property type="match status" value="1"/>
</dbReference>
<evidence type="ECO:0000256" key="1">
    <source>
        <dbReference type="ARBA" id="ARBA00006499"/>
    </source>
</evidence>
<sequence length="243" mass="26865">MSMDNDDEPVAPGDVGEPQHVDVVKYSRKDGRSNLRRPLFLLLHGWGSNEEDIANLMRYVAPYNDYASLRAPMTVPGTEGGMFGPGYTWFHRSLPKGEDLDRDGLAAAEAIDAWVKANLPEDRELVVMGFSQGGMLAAHLLRLNPERYRAVISLSGFLAAGEVPGSAPADDRLAAMEKPVFYGYGQADKVVPPYEARAFAAWLDEHTWLRSRSYARLDHSVSQAELGDIRQWLADIDVTSGLM</sequence>
<keyword evidence="6" id="KW-1185">Reference proteome</keyword>
<proteinExistence type="inferred from homology"/>
<dbReference type="Pfam" id="PF02230">
    <property type="entry name" value="Abhydrolase_2"/>
    <property type="match status" value="1"/>
</dbReference>